<dbReference type="Gene3D" id="3.30.420.10">
    <property type="entry name" value="Ribonuclease H-like superfamily/Ribonuclease H"/>
    <property type="match status" value="1"/>
</dbReference>
<name>A0A8C5QS56_9ANUR</name>
<dbReference type="InterPro" id="IPR050951">
    <property type="entry name" value="Retrovirus_Pol_polyprotein"/>
</dbReference>
<dbReference type="OrthoDB" id="9386368at2759"/>
<dbReference type="AlphaFoldDB" id="A0A8C5QS56"/>
<organism evidence="3 4">
    <name type="scientific">Leptobrachium leishanense</name>
    <name type="common">Leishan spiny toad</name>
    <dbReference type="NCBI Taxonomy" id="445787"/>
    <lineage>
        <taxon>Eukaryota</taxon>
        <taxon>Metazoa</taxon>
        <taxon>Chordata</taxon>
        <taxon>Craniata</taxon>
        <taxon>Vertebrata</taxon>
        <taxon>Euteleostomi</taxon>
        <taxon>Amphibia</taxon>
        <taxon>Batrachia</taxon>
        <taxon>Anura</taxon>
        <taxon>Pelobatoidea</taxon>
        <taxon>Megophryidae</taxon>
        <taxon>Leptobrachium</taxon>
    </lineage>
</organism>
<reference evidence="3" key="1">
    <citation type="submission" date="2025-08" db="UniProtKB">
        <authorList>
            <consortium name="Ensembl"/>
        </authorList>
    </citation>
    <scope>IDENTIFICATION</scope>
</reference>
<protein>
    <recommendedName>
        <fullName evidence="2">Integrase catalytic domain-containing protein</fullName>
    </recommendedName>
</protein>
<keyword evidence="4" id="KW-1185">Reference proteome</keyword>
<dbReference type="Ensembl" id="ENSLLET00000043267.1">
    <property type="protein sequence ID" value="ENSLLEP00000041597.1"/>
    <property type="gene ID" value="ENSLLEG00000026474.1"/>
</dbReference>
<feature type="domain" description="Integrase catalytic" evidence="2">
    <location>
        <begin position="28"/>
        <end position="190"/>
    </location>
</feature>
<dbReference type="PANTHER" id="PTHR37984">
    <property type="entry name" value="PROTEIN CBG26694"/>
    <property type="match status" value="1"/>
</dbReference>
<feature type="region of interest" description="Disordered" evidence="1">
    <location>
        <begin position="199"/>
        <end position="227"/>
    </location>
</feature>
<dbReference type="GO" id="GO:0003676">
    <property type="term" value="F:nucleic acid binding"/>
    <property type="evidence" value="ECO:0007669"/>
    <property type="project" value="InterPro"/>
</dbReference>
<evidence type="ECO:0000256" key="1">
    <source>
        <dbReference type="SAM" id="MobiDB-lite"/>
    </source>
</evidence>
<dbReference type="SUPFAM" id="SSF53098">
    <property type="entry name" value="Ribonuclease H-like"/>
    <property type="match status" value="1"/>
</dbReference>
<evidence type="ECO:0000259" key="2">
    <source>
        <dbReference type="PROSITE" id="PS50994"/>
    </source>
</evidence>
<dbReference type="PROSITE" id="PS50994">
    <property type="entry name" value="INTEGRASE"/>
    <property type="match status" value="1"/>
</dbReference>
<dbReference type="InterPro" id="IPR012337">
    <property type="entry name" value="RNaseH-like_sf"/>
</dbReference>
<dbReference type="InterPro" id="IPR036397">
    <property type="entry name" value="RNaseH_sf"/>
</dbReference>
<reference evidence="3" key="2">
    <citation type="submission" date="2025-09" db="UniProtKB">
        <authorList>
            <consortium name="Ensembl"/>
        </authorList>
    </citation>
    <scope>IDENTIFICATION</scope>
</reference>
<feature type="compositionally biased region" description="Gly residues" evidence="1">
    <location>
        <begin position="218"/>
        <end position="227"/>
    </location>
</feature>
<feature type="compositionally biased region" description="Polar residues" evidence="1">
    <location>
        <begin position="204"/>
        <end position="214"/>
    </location>
</feature>
<dbReference type="PANTHER" id="PTHR37984:SF5">
    <property type="entry name" value="PROTEIN NYNRIN-LIKE"/>
    <property type="match status" value="1"/>
</dbReference>
<dbReference type="InterPro" id="IPR001584">
    <property type="entry name" value="Integrase_cat-core"/>
</dbReference>
<sequence length="227" mass="25197">MSNDIKTWVLECDVCQSVVKPLVAGRSLQSIKVSAVWEFVGLDISGRLPQTAQGNQYIVSLTDYFSKWVEGFAMKTKSASEVSACICQVIYRHGCPKRILTGQGEDFANELNEGICSILRIKRSYVAASHPRTKMLCQQTNRTILRALGKIVNEKQNDWDVFLNGTLFSLRSKMHSTTKCSPFLLMYGREAVYPSELTADTPMNEPSEQVTDLCSGNDRGGTAGKLL</sequence>
<accession>A0A8C5QS56</accession>
<evidence type="ECO:0000313" key="3">
    <source>
        <dbReference type="Ensembl" id="ENSLLEP00000041597.1"/>
    </source>
</evidence>
<dbReference type="Proteomes" id="UP000694569">
    <property type="component" value="Unplaced"/>
</dbReference>
<dbReference type="GO" id="GO:0015074">
    <property type="term" value="P:DNA integration"/>
    <property type="evidence" value="ECO:0007669"/>
    <property type="project" value="InterPro"/>
</dbReference>
<evidence type="ECO:0000313" key="4">
    <source>
        <dbReference type="Proteomes" id="UP000694569"/>
    </source>
</evidence>
<dbReference type="GeneTree" id="ENSGT00940000170215"/>
<proteinExistence type="predicted"/>